<feature type="compositionally biased region" description="Low complexity" evidence="1">
    <location>
        <begin position="42"/>
        <end position="58"/>
    </location>
</feature>
<sequence length="212" mass="24104">MRSKTEIKLREHKFLRIQKFTDSSGDGVMLRRRSSDKSLRNAPGAVRAARTATAAAAKSGRRRHPRPLDQITASPPRDTRYEGGFTIIRLRAEISFVNVIGLFRQRKKLCDLDNFNTYDVLTRIRLEQKRPDRNTQNGAISATQSGKDPRGTAPRDAFWQRAGLRRVVCLQRPNNPRRFADERNTMNGSQLLNERTIGFPDSAGRAAVRRFG</sequence>
<feature type="compositionally biased region" description="Polar residues" evidence="1">
    <location>
        <begin position="134"/>
        <end position="146"/>
    </location>
</feature>
<evidence type="ECO:0000313" key="2">
    <source>
        <dbReference type="EMBL" id="GBP48867.1"/>
    </source>
</evidence>
<comment type="caution">
    <text evidence="2">The sequence shown here is derived from an EMBL/GenBank/DDBJ whole genome shotgun (WGS) entry which is preliminary data.</text>
</comment>
<dbReference type="EMBL" id="BGZK01000532">
    <property type="protein sequence ID" value="GBP48867.1"/>
    <property type="molecule type" value="Genomic_DNA"/>
</dbReference>
<name>A0A4C1WFF7_EUMVA</name>
<accession>A0A4C1WFF7</accession>
<proteinExistence type="predicted"/>
<keyword evidence="3" id="KW-1185">Reference proteome</keyword>
<protein>
    <submittedName>
        <fullName evidence="2">Uncharacterized protein</fullName>
    </submittedName>
</protein>
<dbReference type="AlphaFoldDB" id="A0A4C1WFF7"/>
<feature type="region of interest" description="Disordered" evidence="1">
    <location>
        <begin position="33"/>
        <end position="76"/>
    </location>
</feature>
<dbReference type="OrthoDB" id="7488405at2759"/>
<reference evidence="2 3" key="1">
    <citation type="journal article" date="2019" name="Commun. Biol.">
        <title>The bagworm genome reveals a unique fibroin gene that provides high tensile strength.</title>
        <authorList>
            <person name="Kono N."/>
            <person name="Nakamura H."/>
            <person name="Ohtoshi R."/>
            <person name="Tomita M."/>
            <person name="Numata K."/>
            <person name="Arakawa K."/>
        </authorList>
    </citation>
    <scope>NUCLEOTIDE SEQUENCE [LARGE SCALE GENOMIC DNA]</scope>
</reference>
<evidence type="ECO:0000256" key="1">
    <source>
        <dbReference type="SAM" id="MobiDB-lite"/>
    </source>
</evidence>
<dbReference type="Proteomes" id="UP000299102">
    <property type="component" value="Unassembled WGS sequence"/>
</dbReference>
<feature type="region of interest" description="Disordered" evidence="1">
    <location>
        <begin position="129"/>
        <end position="155"/>
    </location>
</feature>
<evidence type="ECO:0000313" key="3">
    <source>
        <dbReference type="Proteomes" id="UP000299102"/>
    </source>
</evidence>
<gene>
    <name evidence="2" type="ORF">EVAR_98051_1</name>
</gene>
<organism evidence="2 3">
    <name type="scientific">Eumeta variegata</name>
    <name type="common">Bagworm moth</name>
    <name type="synonym">Eumeta japonica</name>
    <dbReference type="NCBI Taxonomy" id="151549"/>
    <lineage>
        <taxon>Eukaryota</taxon>
        <taxon>Metazoa</taxon>
        <taxon>Ecdysozoa</taxon>
        <taxon>Arthropoda</taxon>
        <taxon>Hexapoda</taxon>
        <taxon>Insecta</taxon>
        <taxon>Pterygota</taxon>
        <taxon>Neoptera</taxon>
        <taxon>Endopterygota</taxon>
        <taxon>Lepidoptera</taxon>
        <taxon>Glossata</taxon>
        <taxon>Ditrysia</taxon>
        <taxon>Tineoidea</taxon>
        <taxon>Psychidae</taxon>
        <taxon>Oiketicinae</taxon>
        <taxon>Eumeta</taxon>
    </lineage>
</organism>